<evidence type="ECO:0000256" key="3">
    <source>
        <dbReference type="ARBA" id="ARBA00012305"/>
    </source>
</evidence>
<dbReference type="SUPFAM" id="SSF51621">
    <property type="entry name" value="Phosphoenolpyruvate/pyruvate domain"/>
    <property type="match status" value="1"/>
</dbReference>
<evidence type="ECO:0000256" key="4">
    <source>
        <dbReference type="ARBA" id="ARBA00022419"/>
    </source>
</evidence>
<evidence type="ECO:0000256" key="8">
    <source>
        <dbReference type="ARBA" id="ARBA00048995"/>
    </source>
</evidence>
<dbReference type="PROSITE" id="PS00781">
    <property type="entry name" value="PEPCASE_1"/>
    <property type="match status" value="1"/>
</dbReference>
<evidence type="ECO:0000256" key="9">
    <source>
        <dbReference type="HAMAP-Rule" id="MF_00595"/>
    </source>
</evidence>
<evidence type="ECO:0000313" key="12">
    <source>
        <dbReference type="EMBL" id="ACV80733.1"/>
    </source>
</evidence>
<feature type="active site" evidence="9">
    <location>
        <position position="605"/>
    </location>
</feature>
<dbReference type="HAMAP" id="MF_00595">
    <property type="entry name" value="PEPcase_type1"/>
    <property type="match status" value="1"/>
</dbReference>
<name>C8XKS6_NAKMY</name>
<dbReference type="InterPro" id="IPR021135">
    <property type="entry name" value="PEP_COase"/>
</dbReference>
<comment type="catalytic activity">
    <reaction evidence="8 9">
        <text>oxaloacetate + phosphate = phosphoenolpyruvate + hydrogencarbonate</text>
        <dbReference type="Rhea" id="RHEA:28370"/>
        <dbReference type="ChEBI" id="CHEBI:16452"/>
        <dbReference type="ChEBI" id="CHEBI:17544"/>
        <dbReference type="ChEBI" id="CHEBI:43474"/>
        <dbReference type="ChEBI" id="CHEBI:58702"/>
        <dbReference type="EC" id="4.1.1.31"/>
    </reaction>
</comment>
<dbReference type="InterPro" id="IPR015813">
    <property type="entry name" value="Pyrv/PenolPyrv_kinase-like_dom"/>
</dbReference>
<evidence type="ECO:0000256" key="5">
    <source>
        <dbReference type="ARBA" id="ARBA00022842"/>
    </source>
</evidence>
<dbReference type="eggNOG" id="COG2352">
    <property type="taxonomic scope" value="Bacteria"/>
</dbReference>
<comment type="cofactor">
    <cofactor evidence="9">
        <name>Mg(2+)</name>
        <dbReference type="ChEBI" id="CHEBI:18420"/>
    </cofactor>
</comment>
<dbReference type="Pfam" id="PF00311">
    <property type="entry name" value="PEPcase"/>
    <property type="match status" value="1"/>
</dbReference>
<dbReference type="InterPro" id="IPR018129">
    <property type="entry name" value="PEP_COase_Lys_AS"/>
</dbReference>
<dbReference type="GO" id="GO:0000287">
    <property type="term" value="F:magnesium ion binding"/>
    <property type="evidence" value="ECO:0007669"/>
    <property type="project" value="UniProtKB-UniRule"/>
</dbReference>
<gene>
    <name evidence="9" type="primary">ppc</name>
    <name evidence="12" type="ordered locus">Namu_4447</name>
</gene>
<dbReference type="GO" id="GO:0008964">
    <property type="term" value="F:phosphoenolpyruvate carboxylase activity"/>
    <property type="evidence" value="ECO:0007669"/>
    <property type="project" value="UniProtKB-UniRule"/>
</dbReference>
<comment type="similarity">
    <text evidence="2 9">Belongs to the PEPCase type 1 family.</text>
</comment>
<accession>C8XKS6</accession>
<organism evidence="12 13">
    <name type="scientific">Nakamurella multipartita (strain ATCC 700099 / DSM 44233 / CIP 104796 / JCM 9543 / NBRC 105858 / Y-104)</name>
    <name type="common">Microsphaera multipartita</name>
    <dbReference type="NCBI Taxonomy" id="479431"/>
    <lineage>
        <taxon>Bacteria</taxon>
        <taxon>Bacillati</taxon>
        <taxon>Actinomycetota</taxon>
        <taxon>Actinomycetes</taxon>
        <taxon>Nakamurellales</taxon>
        <taxon>Nakamurellaceae</taxon>
        <taxon>Nakamurella</taxon>
    </lineage>
</organism>
<evidence type="ECO:0000256" key="2">
    <source>
        <dbReference type="ARBA" id="ARBA00008346"/>
    </source>
</evidence>
<dbReference type="HOGENOM" id="CLU_006557_2_0_11"/>
<dbReference type="STRING" id="479431.Namu_4447"/>
<dbReference type="PRINTS" id="PR00150">
    <property type="entry name" value="PEPCARBXLASE"/>
</dbReference>
<proteinExistence type="inferred from homology"/>
<evidence type="ECO:0000256" key="6">
    <source>
        <dbReference type="ARBA" id="ARBA00023239"/>
    </source>
</evidence>
<evidence type="ECO:0000256" key="7">
    <source>
        <dbReference type="ARBA" id="ARBA00023300"/>
    </source>
</evidence>
<dbReference type="EMBL" id="CP001737">
    <property type="protein sequence ID" value="ACV80733.1"/>
    <property type="molecule type" value="Genomic_DNA"/>
</dbReference>
<dbReference type="InterPro" id="IPR022805">
    <property type="entry name" value="PEP_COase_bac/pln-type"/>
</dbReference>
<reference evidence="13" key="1">
    <citation type="submission" date="2009-09" db="EMBL/GenBank/DDBJ databases">
        <title>The complete genome of Nakamurella multipartita DSM 44233.</title>
        <authorList>
            <consortium name="US DOE Joint Genome Institute (JGI-PGF)"/>
            <person name="Lucas S."/>
            <person name="Copeland A."/>
            <person name="Lapidus A."/>
            <person name="Glavina del Rio T."/>
            <person name="Dalin E."/>
            <person name="Tice H."/>
            <person name="Bruce D."/>
            <person name="Goodwin L."/>
            <person name="Pitluck S."/>
            <person name="Kyrpides N."/>
            <person name="Mavromatis K."/>
            <person name="Ivanova N."/>
            <person name="Ovchinnikova G."/>
            <person name="Sims D."/>
            <person name="Meincke L."/>
            <person name="Brettin T."/>
            <person name="Detter J.C."/>
            <person name="Han C."/>
            <person name="Larimer F."/>
            <person name="Land M."/>
            <person name="Hauser L."/>
            <person name="Markowitz V."/>
            <person name="Cheng J.-F."/>
            <person name="Hugenholtz P."/>
            <person name="Woyke T."/>
            <person name="Wu D."/>
            <person name="Klenk H.-P."/>
            <person name="Eisen J.A."/>
        </authorList>
    </citation>
    <scope>NUCLEOTIDE SEQUENCE [LARGE SCALE GENOMIC DNA]</scope>
    <source>
        <strain evidence="13">ATCC 700099 / DSM 44233 / CIP 104796 / JCM 9543 / NBRC 105858 / Y-104</strain>
    </source>
</reference>
<dbReference type="GO" id="GO:0006099">
    <property type="term" value="P:tricarboxylic acid cycle"/>
    <property type="evidence" value="ECO:0007669"/>
    <property type="project" value="InterPro"/>
</dbReference>
<dbReference type="NCBIfam" id="NF000584">
    <property type="entry name" value="PRK00009.1"/>
    <property type="match status" value="1"/>
</dbReference>
<dbReference type="PANTHER" id="PTHR30523:SF6">
    <property type="entry name" value="PHOSPHOENOLPYRUVATE CARBOXYLASE"/>
    <property type="match status" value="1"/>
</dbReference>
<keyword evidence="6 9" id="KW-0456">Lyase</keyword>
<feature type="region of interest" description="Disordered" evidence="11">
    <location>
        <begin position="1"/>
        <end position="25"/>
    </location>
</feature>
<evidence type="ECO:0000256" key="10">
    <source>
        <dbReference type="PROSITE-ProRule" id="PRU10111"/>
    </source>
</evidence>
<evidence type="ECO:0000256" key="11">
    <source>
        <dbReference type="SAM" id="MobiDB-lite"/>
    </source>
</evidence>
<dbReference type="GO" id="GO:0006107">
    <property type="term" value="P:oxaloacetate metabolic process"/>
    <property type="evidence" value="ECO:0007669"/>
    <property type="project" value="UniProtKB-UniRule"/>
</dbReference>
<dbReference type="RefSeq" id="WP_015749555.1">
    <property type="nucleotide sequence ID" value="NC_013235.1"/>
</dbReference>
<protein>
    <recommendedName>
        <fullName evidence="4 9">Phosphoenolpyruvate carboxylase</fullName>
        <shortName evidence="9">PEPC</shortName>
        <shortName evidence="9">PEPCase</shortName>
        <ecNumber evidence="3 9">4.1.1.31</ecNumber>
    </recommendedName>
</protein>
<keyword evidence="13" id="KW-1185">Reference proteome</keyword>
<dbReference type="EC" id="4.1.1.31" evidence="3 9"/>
<evidence type="ECO:0000313" key="13">
    <source>
        <dbReference type="Proteomes" id="UP000002218"/>
    </source>
</evidence>
<keyword evidence="5 9" id="KW-0460">Magnesium</keyword>
<keyword evidence="7 9" id="KW-0120">Carbon dioxide fixation</keyword>
<keyword evidence="12" id="KW-0670">Pyruvate</keyword>
<dbReference type="Gene3D" id="1.20.1440.90">
    <property type="entry name" value="Phosphoenolpyruvate/pyruvate domain"/>
    <property type="match status" value="1"/>
</dbReference>
<reference evidence="12 13" key="2">
    <citation type="journal article" date="2010" name="Stand. Genomic Sci.">
        <title>Complete genome sequence of Nakamurella multipartita type strain (Y-104).</title>
        <authorList>
            <person name="Tice H."/>
            <person name="Mayilraj S."/>
            <person name="Sims D."/>
            <person name="Lapidus A."/>
            <person name="Nolan M."/>
            <person name="Lucas S."/>
            <person name="Glavina Del Rio T."/>
            <person name="Copeland A."/>
            <person name="Cheng J.F."/>
            <person name="Meincke L."/>
            <person name="Bruce D."/>
            <person name="Goodwin L."/>
            <person name="Pitluck S."/>
            <person name="Ivanova N."/>
            <person name="Mavromatis K."/>
            <person name="Ovchinnikova G."/>
            <person name="Pati A."/>
            <person name="Chen A."/>
            <person name="Palaniappan K."/>
            <person name="Land M."/>
            <person name="Hauser L."/>
            <person name="Chang Y.J."/>
            <person name="Jeffries C.D."/>
            <person name="Detter J.C."/>
            <person name="Brettin T."/>
            <person name="Rohde M."/>
            <person name="Goker M."/>
            <person name="Bristow J."/>
            <person name="Eisen J.A."/>
            <person name="Markowitz V."/>
            <person name="Hugenholtz P."/>
            <person name="Kyrpides N.C."/>
            <person name="Klenk H.P."/>
            <person name="Chen F."/>
        </authorList>
    </citation>
    <scope>NUCLEOTIDE SEQUENCE [LARGE SCALE GENOMIC DNA]</scope>
    <source>
        <strain evidence="13">ATCC 700099 / DSM 44233 / CIP 104796 / JCM 9543 / NBRC 105858 / Y-104</strain>
    </source>
</reference>
<dbReference type="AlphaFoldDB" id="C8XKS6"/>
<dbReference type="OrthoDB" id="9768133at2"/>
<dbReference type="PANTHER" id="PTHR30523">
    <property type="entry name" value="PHOSPHOENOLPYRUVATE CARBOXYLASE"/>
    <property type="match status" value="1"/>
</dbReference>
<dbReference type="Proteomes" id="UP000002218">
    <property type="component" value="Chromosome"/>
</dbReference>
<dbReference type="GO" id="GO:0015977">
    <property type="term" value="P:carbon fixation"/>
    <property type="evidence" value="ECO:0007669"/>
    <property type="project" value="UniProtKB-UniRule"/>
</dbReference>
<feature type="active site" evidence="9 10">
    <location>
        <position position="163"/>
    </location>
</feature>
<evidence type="ECO:0000256" key="1">
    <source>
        <dbReference type="ARBA" id="ARBA00003670"/>
    </source>
</evidence>
<dbReference type="KEGG" id="nml:Namu_4447"/>
<dbReference type="InParanoid" id="C8XKS6"/>
<dbReference type="GO" id="GO:0005829">
    <property type="term" value="C:cytosol"/>
    <property type="evidence" value="ECO:0007669"/>
    <property type="project" value="TreeGrafter"/>
</dbReference>
<sequence>MTQISDTLGQSAALADVPPTSPGVDRDAALRADVRRVGSLLGQTLVRQQGPELLDLVEQVRGLTKQSREAAAATERQSATLKVREMLAALPIAVATELVRAFATYFQLANGAEQVHQVRELRARETGDDHLAAVVQEIVTTLGTDALREAVEALEVQPVFTAHPTEASRRSVLLKLQALADILVVPTPAGSAARTRQDRKLAEVIDLLWQTDEIRQFRPTPVDEARNALFYLEAIVGDTIPALTDDLAAAMAQHGVELSPEATPLLLGSWIGGDRDGNPNVTAAVTREVLALQHQSAIAIAIGKIDELLLALSSSTVIAGASDELVASIRTDLDHLPLLDPRVKELNKDEPIRLKLTCVKAKLINTRARVNAGRAHEPGRDYASKGELLADLAIVHRSLEQHGGALAAAGILATAQRALAVSGLNVAYMDIREHSEAHHQVIAQLVDRLGELDRPYDSMSRPQRMRWLSKELTSHRPLTTLPAPLDAAGTKTFSVFSEIKDAQATYGPEVIVTYITSMTMGADDILAAAVLAREAGLIDVYGTPGDPTRGPFAAIGFAPLLETVEELRKSAEVVDELLSDPTYREIVRLRGDVQEIMLGYSDSNKQSGITTSQWEIHKTERLLRDLAARHGVSLTLFHGRGGTVGRGGGPTYDSILAQPYGVITGAIKFTEQGEVISGKYGMPDLAKENLALTVAATLRATTLHTESRQTAQELRDWDQWMEQVSDAAFAAYVGLIDDPDLPAYFLASTPTEQLGQLNIGSRPARRPDSGGGIGGLRAIPWVFGWTQSRQIVPGWFGVGSGLRAAREAGGEQMLRTMHRKWHFFRTFISNVEMTLAKTDMGIAAMYVESLVPAPLRRLFEVIKAEHDLTVAEVLRVTGEAELLDDQPALKRTLGVREPYLAPISYLQVDLLNRIRSQADEQVDPQLRRAMLLTINGVAAGMRNTG</sequence>
<comment type="function">
    <text evidence="1 9">Forms oxaloacetate, a four-carbon dicarboxylic acid source for the tricarboxylic acid cycle.</text>
</comment>
<feature type="compositionally biased region" description="Polar residues" evidence="11">
    <location>
        <begin position="1"/>
        <end position="10"/>
    </location>
</feature>
<comment type="subunit">
    <text evidence="9">Homotetramer.</text>
</comment>